<evidence type="ECO:0000313" key="2">
    <source>
        <dbReference type="Proteomes" id="UP000826195"/>
    </source>
</evidence>
<protein>
    <submittedName>
        <fullName evidence="1">Uncharacterized protein</fullName>
    </submittedName>
</protein>
<organism evidence="1 2">
    <name type="scientific">Cotesia glomerata</name>
    <name type="common">Lepidopteran parasitic wasp</name>
    <name type="synonym">Apanteles glomeratus</name>
    <dbReference type="NCBI Taxonomy" id="32391"/>
    <lineage>
        <taxon>Eukaryota</taxon>
        <taxon>Metazoa</taxon>
        <taxon>Ecdysozoa</taxon>
        <taxon>Arthropoda</taxon>
        <taxon>Hexapoda</taxon>
        <taxon>Insecta</taxon>
        <taxon>Pterygota</taxon>
        <taxon>Neoptera</taxon>
        <taxon>Endopterygota</taxon>
        <taxon>Hymenoptera</taxon>
        <taxon>Apocrita</taxon>
        <taxon>Ichneumonoidea</taxon>
        <taxon>Braconidae</taxon>
        <taxon>Microgastrinae</taxon>
        <taxon>Cotesia</taxon>
    </lineage>
</organism>
<evidence type="ECO:0000313" key="1">
    <source>
        <dbReference type="EMBL" id="KAH0553345.1"/>
    </source>
</evidence>
<accession>A0AAV7IIQ0</accession>
<sequence length="111" mass="12599">MLILLSRIIRKNKIEFKKRAFVATRRDNSFYKRITRKLKNPVCPRARGSQNPIMADNLKVQPNTTVTTQLNPVPQSSQAQKRTNYANVAASYPKRDQAIDVEALESVVTGI</sequence>
<dbReference type="AlphaFoldDB" id="A0AAV7IIQ0"/>
<proteinExistence type="predicted"/>
<name>A0AAV7IIQ0_COTGL</name>
<keyword evidence="2" id="KW-1185">Reference proteome</keyword>
<gene>
    <name evidence="1" type="ORF">KQX54_001205</name>
</gene>
<dbReference type="EMBL" id="JAHXZJ010001120">
    <property type="protein sequence ID" value="KAH0553345.1"/>
    <property type="molecule type" value="Genomic_DNA"/>
</dbReference>
<reference evidence="1 2" key="1">
    <citation type="journal article" date="2021" name="J. Hered.">
        <title>A chromosome-level genome assembly of the parasitoid wasp, Cotesia glomerata (Hymenoptera: Braconidae).</title>
        <authorList>
            <person name="Pinto B.J."/>
            <person name="Weis J.J."/>
            <person name="Gamble T."/>
            <person name="Ode P.J."/>
            <person name="Paul R."/>
            <person name="Zaspel J.M."/>
        </authorList>
    </citation>
    <scope>NUCLEOTIDE SEQUENCE [LARGE SCALE GENOMIC DNA]</scope>
    <source>
        <strain evidence="1">CgM1</strain>
    </source>
</reference>
<dbReference type="Proteomes" id="UP000826195">
    <property type="component" value="Unassembled WGS sequence"/>
</dbReference>
<comment type="caution">
    <text evidence="1">The sequence shown here is derived from an EMBL/GenBank/DDBJ whole genome shotgun (WGS) entry which is preliminary data.</text>
</comment>